<gene>
    <name evidence="1" type="ORF">EZS28_035946</name>
</gene>
<proteinExistence type="predicted"/>
<feature type="non-terminal residue" evidence="1">
    <location>
        <position position="139"/>
    </location>
</feature>
<evidence type="ECO:0000313" key="1">
    <source>
        <dbReference type="EMBL" id="KAA6368526.1"/>
    </source>
</evidence>
<organism evidence="1 2">
    <name type="scientific">Streblomastix strix</name>
    <dbReference type="NCBI Taxonomy" id="222440"/>
    <lineage>
        <taxon>Eukaryota</taxon>
        <taxon>Metamonada</taxon>
        <taxon>Preaxostyla</taxon>
        <taxon>Oxymonadida</taxon>
        <taxon>Streblomastigidae</taxon>
        <taxon>Streblomastix</taxon>
    </lineage>
</organism>
<sequence length="139" mass="16737">MLIETRIDLKPEIELEIKAEERIEERNLVINEGDRIIKMETNRIRRDIEKQRNINHTDNRPLTRQRNQQTGIEHYNMMMEIEMKVGMSTQMMIGQNTLSCRNMHQRIIAIEIQPDLKMRYRNFTQQHQNPNSMPNIHKG</sequence>
<accession>A0A5J4UCK3</accession>
<reference evidence="1 2" key="1">
    <citation type="submission" date="2019-03" db="EMBL/GenBank/DDBJ databases">
        <title>Single cell metagenomics reveals metabolic interactions within the superorganism composed of flagellate Streblomastix strix and complex community of Bacteroidetes bacteria on its surface.</title>
        <authorList>
            <person name="Treitli S.C."/>
            <person name="Kolisko M."/>
            <person name="Husnik F."/>
            <person name="Keeling P."/>
            <person name="Hampl V."/>
        </authorList>
    </citation>
    <scope>NUCLEOTIDE SEQUENCE [LARGE SCALE GENOMIC DNA]</scope>
    <source>
        <strain evidence="1">ST1C</strain>
    </source>
</reference>
<dbReference type="AlphaFoldDB" id="A0A5J4UCK3"/>
<name>A0A5J4UCK3_9EUKA</name>
<comment type="caution">
    <text evidence="1">The sequence shown here is derived from an EMBL/GenBank/DDBJ whole genome shotgun (WGS) entry which is preliminary data.</text>
</comment>
<evidence type="ECO:0000313" key="2">
    <source>
        <dbReference type="Proteomes" id="UP000324800"/>
    </source>
</evidence>
<dbReference type="EMBL" id="SNRW01017260">
    <property type="protein sequence ID" value="KAA6368526.1"/>
    <property type="molecule type" value="Genomic_DNA"/>
</dbReference>
<dbReference type="Proteomes" id="UP000324800">
    <property type="component" value="Unassembled WGS sequence"/>
</dbReference>
<protein>
    <submittedName>
        <fullName evidence="1">Uncharacterized protein</fullName>
    </submittedName>
</protein>